<name>A0A1C7MW88_9FUNG</name>
<organism evidence="2 3">
    <name type="scientific">Choanephora cucurbitarum</name>
    <dbReference type="NCBI Taxonomy" id="101091"/>
    <lineage>
        <taxon>Eukaryota</taxon>
        <taxon>Fungi</taxon>
        <taxon>Fungi incertae sedis</taxon>
        <taxon>Mucoromycota</taxon>
        <taxon>Mucoromycotina</taxon>
        <taxon>Mucoromycetes</taxon>
        <taxon>Mucorales</taxon>
        <taxon>Mucorineae</taxon>
        <taxon>Choanephoraceae</taxon>
        <taxon>Choanephoroideae</taxon>
        <taxon>Choanephora</taxon>
    </lineage>
</organism>
<proteinExistence type="predicted"/>
<comment type="caution">
    <text evidence="2">The sequence shown here is derived from an EMBL/GenBank/DDBJ whole genome shotgun (WGS) entry which is preliminary data.</text>
</comment>
<feature type="region of interest" description="Disordered" evidence="1">
    <location>
        <begin position="1"/>
        <end position="64"/>
    </location>
</feature>
<evidence type="ECO:0000313" key="3">
    <source>
        <dbReference type="Proteomes" id="UP000093000"/>
    </source>
</evidence>
<reference evidence="2 3" key="1">
    <citation type="submission" date="2016-03" db="EMBL/GenBank/DDBJ databases">
        <title>Choanephora cucurbitarum.</title>
        <authorList>
            <person name="Min B."/>
            <person name="Park H."/>
            <person name="Park J.-H."/>
            <person name="Shin H.-D."/>
            <person name="Choi I.-G."/>
        </authorList>
    </citation>
    <scope>NUCLEOTIDE SEQUENCE [LARGE SCALE GENOMIC DNA]</scope>
    <source>
        <strain evidence="2 3">KUS-F28377</strain>
    </source>
</reference>
<evidence type="ECO:0000256" key="1">
    <source>
        <dbReference type="SAM" id="MobiDB-lite"/>
    </source>
</evidence>
<dbReference type="EMBL" id="LUGH01001838">
    <property type="protein sequence ID" value="OBZ80689.1"/>
    <property type="molecule type" value="Genomic_DNA"/>
</dbReference>
<dbReference type="InParanoid" id="A0A1C7MW88"/>
<evidence type="ECO:0000313" key="2">
    <source>
        <dbReference type="EMBL" id="OBZ80689.1"/>
    </source>
</evidence>
<feature type="compositionally biased region" description="Polar residues" evidence="1">
    <location>
        <begin position="18"/>
        <end position="35"/>
    </location>
</feature>
<keyword evidence="3" id="KW-1185">Reference proteome</keyword>
<accession>A0A1C7MW88</accession>
<gene>
    <name evidence="2" type="ORF">A0J61_11260</name>
</gene>
<dbReference type="AlphaFoldDB" id="A0A1C7MW88"/>
<protein>
    <submittedName>
        <fullName evidence="2">Uncharacterized protein</fullName>
    </submittedName>
</protein>
<dbReference type="Proteomes" id="UP000093000">
    <property type="component" value="Unassembled WGS sequence"/>
</dbReference>
<sequence length="64" mass="6747">MELVQPPILESSMEPHSPLSTKNHQRESSSSNLGNSLVAFSPLVSDDSASLPPPTSPSGLAKDF</sequence>